<dbReference type="Proteomes" id="UP000821853">
    <property type="component" value="Chromosome 4"/>
</dbReference>
<dbReference type="Gene3D" id="2.60.200.10">
    <property type="match status" value="1"/>
</dbReference>
<reference evidence="2 3" key="1">
    <citation type="journal article" date="2020" name="Cell">
        <title>Large-Scale Comparative Analyses of Tick Genomes Elucidate Their Genetic Diversity and Vector Capacities.</title>
        <authorList>
            <consortium name="Tick Genome and Microbiome Consortium (TIGMIC)"/>
            <person name="Jia N."/>
            <person name="Wang J."/>
            <person name="Shi W."/>
            <person name="Du L."/>
            <person name="Sun Y."/>
            <person name="Zhan W."/>
            <person name="Jiang J.F."/>
            <person name="Wang Q."/>
            <person name="Zhang B."/>
            <person name="Ji P."/>
            <person name="Bell-Sakyi L."/>
            <person name="Cui X.M."/>
            <person name="Yuan T.T."/>
            <person name="Jiang B.G."/>
            <person name="Yang W.F."/>
            <person name="Lam T.T."/>
            <person name="Chang Q.C."/>
            <person name="Ding S.J."/>
            <person name="Wang X.J."/>
            <person name="Zhu J.G."/>
            <person name="Ruan X.D."/>
            <person name="Zhao L."/>
            <person name="Wei J.T."/>
            <person name="Ye R.Z."/>
            <person name="Que T.C."/>
            <person name="Du C.H."/>
            <person name="Zhou Y.H."/>
            <person name="Cheng J.X."/>
            <person name="Dai P.F."/>
            <person name="Guo W.B."/>
            <person name="Han X.H."/>
            <person name="Huang E.J."/>
            <person name="Li L.F."/>
            <person name="Wei W."/>
            <person name="Gao Y.C."/>
            <person name="Liu J.Z."/>
            <person name="Shao H.Z."/>
            <person name="Wang X."/>
            <person name="Wang C.C."/>
            <person name="Yang T.C."/>
            <person name="Huo Q.B."/>
            <person name="Li W."/>
            <person name="Chen H.Y."/>
            <person name="Chen S.E."/>
            <person name="Zhou L.G."/>
            <person name="Ni X.B."/>
            <person name="Tian J.H."/>
            <person name="Sheng Y."/>
            <person name="Liu T."/>
            <person name="Pan Y.S."/>
            <person name="Xia L.Y."/>
            <person name="Li J."/>
            <person name="Zhao F."/>
            <person name="Cao W.C."/>
        </authorList>
    </citation>
    <scope>NUCLEOTIDE SEQUENCE [LARGE SCALE GENOMIC DNA]</scope>
    <source>
        <strain evidence="2">HaeL-2018</strain>
    </source>
</reference>
<dbReference type="VEuPathDB" id="VectorBase:HLOH_062431"/>
<evidence type="ECO:0000313" key="3">
    <source>
        <dbReference type="Proteomes" id="UP000821853"/>
    </source>
</evidence>
<gene>
    <name evidence="2" type="ORF">HPB48_014691</name>
</gene>
<dbReference type="EMBL" id="JABSTR010000006">
    <property type="protein sequence ID" value="KAH9372615.1"/>
    <property type="molecule type" value="Genomic_DNA"/>
</dbReference>
<dbReference type="AlphaFoldDB" id="A0A9J6GCU0"/>
<accession>A0A9J6GCU0</accession>
<dbReference type="InterPro" id="IPR017855">
    <property type="entry name" value="SMAD-like_dom_sf"/>
</dbReference>
<dbReference type="PANTHER" id="PTHR22742:SF2">
    <property type="entry name" value="EXPANSION, ISOFORM A-RELATED"/>
    <property type="match status" value="1"/>
</dbReference>
<dbReference type="SUPFAM" id="SSF49879">
    <property type="entry name" value="SMAD/FHA domain"/>
    <property type="match status" value="1"/>
</dbReference>
<evidence type="ECO:0008006" key="4">
    <source>
        <dbReference type="Google" id="ProtNLM"/>
    </source>
</evidence>
<evidence type="ECO:0000256" key="1">
    <source>
        <dbReference type="SAM" id="MobiDB-lite"/>
    </source>
</evidence>
<dbReference type="PANTHER" id="PTHR22742">
    <property type="entry name" value="EXPANSION, ISOFORM A-RELATED"/>
    <property type="match status" value="1"/>
</dbReference>
<evidence type="ECO:0000313" key="2">
    <source>
        <dbReference type="EMBL" id="KAH9372615.1"/>
    </source>
</evidence>
<proteinExistence type="predicted"/>
<comment type="caution">
    <text evidence="2">The sequence shown here is derived from an EMBL/GenBank/DDBJ whole genome shotgun (WGS) entry which is preliminary data.</text>
</comment>
<name>A0A9J6GCU0_HAELO</name>
<feature type="region of interest" description="Disordered" evidence="1">
    <location>
        <begin position="1"/>
        <end position="27"/>
    </location>
</feature>
<dbReference type="InterPro" id="IPR008984">
    <property type="entry name" value="SMAD_FHA_dom_sf"/>
</dbReference>
<organism evidence="2 3">
    <name type="scientific">Haemaphysalis longicornis</name>
    <name type="common">Bush tick</name>
    <dbReference type="NCBI Taxonomy" id="44386"/>
    <lineage>
        <taxon>Eukaryota</taxon>
        <taxon>Metazoa</taxon>
        <taxon>Ecdysozoa</taxon>
        <taxon>Arthropoda</taxon>
        <taxon>Chelicerata</taxon>
        <taxon>Arachnida</taxon>
        <taxon>Acari</taxon>
        <taxon>Parasitiformes</taxon>
        <taxon>Ixodida</taxon>
        <taxon>Ixodoidea</taxon>
        <taxon>Ixodidae</taxon>
        <taxon>Haemaphysalinae</taxon>
        <taxon>Haemaphysalis</taxon>
    </lineage>
</organism>
<keyword evidence="3" id="KW-1185">Reference proteome</keyword>
<protein>
    <recommendedName>
        <fullName evidence="4">MH2 domain-containing protein</fullName>
    </recommendedName>
</protein>
<sequence>MNTDDEGNWRERRLNGGNGCSRAQPVSRMPTARNLTRTFRRGSSGDHIQEVLNKWGQIDDEIWAKIICMERNRRVAKAYARASVLTINGSNDWLRRLQVSGRSSVIILPCTREACVPYSKCCVCIEAPCPWNEAVYAAITGIVRER</sequence>
<dbReference type="OrthoDB" id="5973987at2759"/>